<evidence type="ECO:0000313" key="3">
    <source>
        <dbReference type="Proteomes" id="UP000287798"/>
    </source>
</evidence>
<dbReference type="SUPFAM" id="SSF88723">
    <property type="entry name" value="PIN domain-like"/>
    <property type="match status" value="1"/>
</dbReference>
<proteinExistence type="predicted"/>
<reference evidence="2 3" key="1">
    <citation type="journal article" date="2010" name="Int. J. Syst. Evol. Microbiol.">
        <title>Thiohalobacter thiocyanaticus gen. nov., sp. nov., a moderately halophilic, sulfur-oxidizing gammaproteobacterium from hypersaline lakes, that utilizes thiocyanate.</title>
        <authorList>
            <person name="Sorokin D.Y."/>
            <person name="Kovaleva O.L."/>
            <person name="Tourova T.P."/>
            <person name="Muyzer G."/>
        </authorList>
    </citation>
    <scope>NUCLEOTIDE SEQUENCE [LARGE SCALE GENOMIC DNA]</scope>
    <source>
        <strain evidence="2 3">Hrh1</strain>
    </source>
</reference>
<evidence type="ECO:0000313" key="2">
    <source>
        <dbReference type="EMBL" id="RRQ20604.1"/>
    </source>
</evidence>
<dbReference type="PANTHER" id="PTHR42188">
    <property type="entry name" value="23S RRNA-SPECIFIC ENDONUCLEASE VAPC20"/>
    <property type="match status" value="1"/>
</dbReference>
<accession>A0A426QFT4</accession>
<dbReference type="PANTHER" id="PTHR42188:SF1">
    <property type="entry name" value="23S RRNA-SPECIFIC ENDONUCLEASE VAPC20"/>
    <property type="match status" value="1"/>
</dbReference>
<dbReference type="AlphaFoldDB" id="A0A426QFT4"/>
<dbReference type="InterPro" id="IPR002716">
    <property type="entry name" value="PIN_dom"/>
</dbReference>
<feature type="domain" description="PIN" evidence="1">
    <location>
        <begin position="104"/>
        <end position="217"/>
    </location>
</feature>
<gene>
    <name evidence="2" type="ORF">D6C00_00470</name>
</gene>
<protein>
    <submittedName>
        <fullName evidence="2">PIN domain-containing protein</fullName>
    </submittedName>
</protein>
<dbReference type="Gene3D" id="3.40.50.1010">
    <property type="entry name" value="5'-nuclease"/>
    <property type="match status" value="1"/>
</dbReference>
<dbReference type="GO" id="GO:0004521">
    <property type="term" value="F:RNA endonuclease activity"/>
    <property type="evidence" value="ECO:0007669"/>
    <property type="project" value="InterPro"/>
</dbReference>
<name>A0A426QFT4_9GAMM</name>
<keyword evidence="3" id="KW-1185">Reference proteome</keyword>
<organism evidence="2 3">
    <name type="scientific">Thiohalobacter thiocyanaticus</name>
    <dbReference type="NCBI Taxonomy" id="585455"/>
    <lineage>
        <taxon>Bacteria</taxon>
        <taxon>Pseudomonadati</taxon>
        <taxon>Pseudomonadota</taxon>
        <taxon>Gammaproteobacteria</taxon>
        <taxon>Thiohalobacterales</taxon>
        <taxon>Thiohalobacteraceae</taxon>
        <taxon>Thiohalobacter</taxon>
    </lineage>
</organism>
<dbReference type="InterPro" id="IPR039018">
    <property type="entry name" value="VapC20-like"/>
</dbReference>
<dbReference type="EMBL" id="QZMU01000001">
    <property type="protein sequence ID" value="RRQ20604.1"/>
    <property type="molecule type" value="Genomic_DNA"/>
</dbReference>
<dbReference type="GO" id="GO:0016075">
    <property type="term" value="P:rRNA catabolic process"/>
    <property type="evidence" value="ECO:0007669"/>
    <property type="project" value="TreeGrafter"/>
</dbReference>
<dbReference type="Pfam" id="PF01850">
    <property type="entry name" value="PIN"/>
    <property type="match status" value="1"/>
</dbReference>
<sequence length="225" mass="25222">MDVMLITPCVWCSIFSCTALRSFSKTGNIRFCAPGPSGKDAACQRWCAIFCRPRSVHRPDRKAASARSAAWERTPPPMAVTTTNTCMGKTPTDAAAVCRYQRLWFAFANRRDPDHAAVRAVLDGFEGRLTTSNYIFDETISLCLYRLGHTVAERVGNVLLDPNTVDQIRLLPEDEQAAWALFRNRADKHYSFTDCTSFALMRRLGITTALALDSDFRIEGFELLP</sequence>
<dbReference type="InterPro" id="IPR029060">
    <property type="entry name" value="PIN-like_dom_sf"/>
</dbReference>
<evidence type="ECO:0000259" key="1">
    <source>
        <dbReference type="Pfam" id="PF01850"/>
    </source>
</evidence>
<dbReference type="Proteomes" id="UP000287798">
    <property type="component" value="Unassembled WGS sequence"/>
</dbReference>
<comment type="caution">
    <text evidence="2">The sequence shown here is derived from an EMBL/GenBank/DDBJ whole genome shotgun (WGS) entry which is preliminary data.</text>
</comment>